<accession>A0A5E4QTR9</accession>
<evidence type="ECO:0000313" key="2">
    <source>
        <dbReference type="EMBL" id="VVD01375.1"/>
    </source>
</evidence>
<dbReference type="Proteomes" id="UP000324832">
    <property type="component" value="Unassembled WGS sequence"/>
</dbReference>
<proteinExistence type="predicted"/>
<dbReference type="AlphaFoldDB" id="A0A5E4QTR9"/>
<protein>
    <submittedName>
        <fullName evidence="2">Uncharacterized protein</fullName>
    </submittedName>
</protein>
<reference evidence="2 3" key="1">
    <citation type="submission" date="2017-07" db="EMBL/GenBank/DDBJ databases">
        <authorList>
            <person name="Talla V."/>
            <person name="Backstrom N."/>
        </authorList>
    </citation>
    <scope>NUCLEOTIDE SEQUENCE [LARGE SCALE GENOMIC DNA]</scope>
</reference>
<organism evidence="2 3">
    <name type="scientific">Leptidea sinapis</name>
    <dbReference type="NCBI Taxonomy" id="189913"/>
    <lineage>
        <taxon>Eukaryota</taxon>
        <taxon>Metazoa</taxon>
        <taxon>Ecdysozoa</taxon>
        <taxon>Arthropoda</taxon>
        <taxon>Hexapoda</taxon>
        <taxon>Insecta</taxon>
        <taxon>Pterygota</taxon>
        <taxon>Neoptera</taxon>
        <taxon>Endopterygota</taxon>
        <taxon>Lepidoptera</taxon>
        <taxon>Glossata</taxon>
        <taxon>Ditrysia</taxon>
        <taxon>Papilionoidea</taxon>
        <taxon>Pieridae</taxon>
        <taxon>Dismorphiinae</taxon>
        <taxon>Leptidea</taxon>
    </lineage>
</organism>
<gene>
    <name evidence="2" type="ORF">LSINAPIS_LOCUS11807</name>
</gene>
<keyword evidence="3" id="KW-1185">Reference proteome</keyword>
<sequence length="474" mass="54129">MLSPDEISVRECVHVYAPGVDAPLSPSRLRADVGIVMVRFTARLTKSASSVPASAEIKILLDSGYYSKKDFIILISTVQHMSCAVKIYFPNCCTHVCNSAAIHLSASSRFLHTLAQDLRAVRADLSRNSFWLLFAGNTPNESIFVLWGELQVYSNAEDLYSRKVSDIHVSYVVALSQIVFGLQVDGFKKMRTLFRQYFLHFVYKLKFSTYPFLEKSYRMERGEGMIAIVRGLKDASLAVTLLDGDNKYTLKPDNVSRIGSPPVQSSTVQCENLGSRSDSGVQATDGLYASTYKDLCTHLGRHPRWTRSRALYGNTRACLQKGRQRLWRDSSILHKAEMVQYQRIARRVQTAWIQTVHSKTTCWTSPGTALRRSSETMSHVPDENQPRERWDKRNATKEFEFISRGNFGVNNEVRYLRDVARTIREDLRNVFQIQNQPDRLSPRESSSPERTLKSQKKYKLNGFVRLTTQSNFKY</sequence>
<feature type="region of interest" description="Disordered" evidence="1">
    <location>
        <begin position="367"/>
        <end position="387"/>
    </location>
</feature>
<evidence type="ECO:0000313" key="3">
    <source>
        <dbReference type="Proteomes" id="UP000324832"/>
    </source>
</evidence>
<feature type="region of interest" description="Disordered" evidence="1">
    <location>
        <begin position="435"/>
        <end position="454"/>
    </location>
</feature>
<feature type="compositionally biased region" description="Basic and acidic residues" evidence="1">
    <location>
        <begin position="440"/>
        <end position="452"/>
    </location>
</feature>
<evidence type="ECO:0000256" key="1">
    <source>
        <dbReference type="SAM" id="MobiDB-lite"/>
    </source>
</evidence>
<dbReference type="EMBL" id="FZQP02005332">
    <property type="protein sequence ID" value="VVD01375.1"/>
    <property type="molecule type" value="Genomic_DNA"/>
</dbReference>
<name>A0A5E4QTR9_9NEOP</name>